<dbReference type="Proteomes" id="UP000054538">
    <property type="component" value="Unassembled WGS sequence"/>
</dbReference>
<proteinExistence type="predicted"/>
<feature type="non-terminal residue" evidence="1">
    <location>
        <position position="1"/>
    </location>
</feature>
<dbReference type="HOGENOM" id="CLU_157667_2_1_1"/>
<reference evidence="1 2" key="1">
    <citation type="submission" date="2014-04" db="EMBL/GenBank/DDBJ databases">
        <authorList>
            <consortium name="DOE Joint Genome Institute"/>
            <person name="Kuo A."/>
            <person name="Kohler A."/>
            <person name="Jargeat P."/>
            <person name="Nagy L.G."/>
            <person name="Floudas D."/>
            <person name="Copeland A."/>
            <person name="Barry K.W."/>
            <person name="Cichocki N."/>
            <person name="Veneault-Fourrey C."/>
            <person name="LaButti K."/>
            <person name="Lindquist E.A."/>
            <person name="Lipzen A."/>
            <person name="Lundell T."/>
            <person name="Morin E."/>
            <person name="Murat C."/>
            <person name="Sun H."/>
            <person name="Tunlid A."/>
            <person name="Henrissat B."/>
            <person name="Grigoriev I.V."/>
            <person name="Hibbett D.S."/>
            <person name="Martin F."/>
            <person name="Nordberg H.P."/>
            <person name="Cantor M.N."/>
            <person name="Hua S.X."/>
        </authorList>
    </citation>
    <scope>NUCLEOTIDE SEQUENCE [LARGE SCALE GENOMIC DNA]</scope>
    <source>
        <strain evidence="1 2">Ve08.2h10</strain>
    </source>
</reference>
<dbReference type="EMBL" id="KN826034">
    <property type="protein sequence ID" value="KIK80379.1"/>
    <property type="molecule type" value="Genomic_DNA"/>
</dbReference>
<gene>
    <name evidence="1" type="ORF">PAXRUDRAFT_50663</name>
</gene>
<organism evidence="1 2">
    <name type="scientific">Paxillus rubicundulus Ve08.2h10</name>
    <dbReference type="NCBI Taxonomy" id="930991"/>
    <lineage>
        <taxon>Eukaryota</taxon>
        <taxon>Fungi</taxon>
        <taxon>Dikarya</taxon>
        <taxon>Basidiomycota</taxon>
        <taxon>Agaricomycotina</taxon>
        <taxon>Agaricomycetes</taxon>
        <taxon>Agaricomycetidae</taxon>
        <taxon>Boletales</taxon>
        <taxon>Paxilineae</taxon>
        <taxon>Paxillaceae</taxon>
        <taxon>Paxillus</taxon>
    </lineage>
</organism>
<dbReference type="InParanoid" id="A0A0D0DGJ0"/>
<protein>
    <submittedName>
        <fullName evidence="1">Uncharacterized protein</fullName>
    </submittedName>
</protein>
<keyword evidence="2" id="KW-1185">Reference proteome</keyword>
<sequence>NIICGVNIQHNCMMAGCSSTKPVFECQEHLVTMQTKDLVDHIPMNAYILNSYTLNNYQWITANVP</sequence>
<accession>A0A0D0DGJ0</accession>
<dbReference type="OrthoDB" id="3264327at2759"/>
<feature type="non-terminal residue" evidence="1">
    <location>
        <position position="65"/>
    </location>
</feature>
<name>A0A0D0DGJ0_9AGAM</name>
<evidence type="ECO:0000313" key="2">
    <source>
        <dbReference type="Proteomes" id="UP000054538"/>
    </source>
</evidence>
<reference evidence="2" key="2">
    <citation type="submission" date="2015-01" db="EMBL/GenBank/DDBJ databases">
        <title>Evolutionary Origins and Diversification of the Mycorrhizal Mutualists.</title>
        <authorList>
            <consortium name="DOE Joint Genome Institute"/>
            <consortium name="Mycorrhizal Genomics Consortium"/>
            <person name="Kohler A."/>
            <person name="Kuo A."/>
            <person name="Nagy L.G."/>
            <person name="Floudas D."/>
            <person name="Copeland A."/>
            <person name="Barry K.W."/>
            <person name="Cichocki N."/>
            <person name="Veneault-Fourrey C."/>
            <person name="LaButti K."/>
            <person name="Lindquist E.A."/>
            <person name="Lipzen A."/>
            <person name="Lundell T."/>
            <person name="Morin E."/>
            <person name="Murat C."/>
            <person name="Riley R."/>
            <person name="Ohm R."/>
            <person name="Sun H."/>
            <person name="Tunlid A."/>
            <person name="Henrissat B."/>
            <person name="Grigoriev I.V."/>
            <person name="Hibbett D.S."/>
            <person name="Martin F."/>
        </authorList>
    </citation>
    <scope>NUCLEOTIDE SEQUENCE [LARGE SCALE GENOMIC DNA]</scope>
    <source>
        <strain evidence="2">Ve08.2h10</strain>
    </source>
</reference>
<dbReference type="AlphaFoldDB" id="A0A0D0DGJ0"/>
<evidence type="ECO:0000313" key="1">
    <source>
        <dbReference type="EMBL" id="KIK80379.1"/>
    </source>
</evidence>